<dbReference type="CDD" id="cd00371">
    <property type="entry name" value="HMA"/>
    <property type="match status" value="1"/>
</dbReference>
<comment type="subcellular location">
    <subcellularLocation>
        <location evidence="1">Membrane</location>
        <topology evidence="1">Peripheral membrane protein</topology>
    </subcellularLocation>
</comment>
<dbReference type="PANTHER" id="PTHR22814:SF319">
    <property type="entry name" value="HEAVY METAL-ASSOCIATED ISOPRENYLATED PLANT PROTEIN 31"/>
    <property type="match status" value="1"/>
</dbReference>
<evidence type="ECO:0000256" key="1">
    <source>
        <dbReference type="ARBA" id="ARBA00004170"/>
    </source>
</evidence>
<dbReference type="Gene3D" id="3.30.70.100">
    <property type="match status" value="1"/>
</dbReference>
<dbReference type="InterPro" id="IPR006121">
    <property type="entry name" value="HMA_dom"/>
</dbReference>
<evidence type="ECO:0000259" key="3">
    <source>
        <dbReference type="PROSITE" id="PS50846"/>
    </source>
</evidence>
<dbReference type="PANTHER" id="PTHR22814">
    <property type="entry name" value="COPPER TRANSPORT PROTEIN ATOX1-RELATED"/>
    <property type="match status" value="1"/>
</dbReference>
<sequence>MERNEKKEDWLLGWGEVVEVRVPNLDCEGCASKLKKALYKLKGVEEIDIDMETQKVTVRGYALEEKKVLKAIKSTGKAAEPWPYPGGYTHFASFYKYPSHVVNHYYDTSKNVAPASVHSFFHSPAVYSVAVASDEVFASLFSDENPHACTIM</sequence>
<dbReference type="AlphaFoldDB" id="A0A7J0GX23"/>
<dbReference type="GO" id="GO:0009626">
    <property type="term" value="P:plant-type hypersensitive response"/>
    <property type="evidence" value="ECO:0007669"/>
    <property type="project" value="UniProtKB-KW"/>
</dbReference>
<dbReference type="Proteomes" id="UP000585474">
    <property type="component" value="Unassembled WGS sequence"/>
</dbReference>
<evidence type="ECO:0000313" key="5">
    <source>
        <dbReference type="Proteomes" id="UP000585474"/>
    </source>
</evidence>
<feature type="domain" description="HMA" evidence="3">
    <location>
        <begin position="16"/>
        <end position="80"/>
    </location>
</feature>
<evidence type="ECO:0000313" key="4">
    <source>
        <dbReference type="EMBL" id="GFZ15336.1"/>
    </source>
</evidence>
<reference evidence="4 5" key="1">
    <citation type="submission" date="2019-07" db="EMBL/GenBank/DDBJ databases">
        <title>De Novo Assembly of kiwifruit Actinidia rufa.</title>
        <authorList>
            <person name="Sugita-Konishi S."/>
            <person name="Sato K."/>
            <person name="Mori E."/>
            <person name="Abe Y."/>
            <person name="Kisaki G."/>
            <person name="Hamano K."/>
            <person name="Suezawa K."/>
            <person name="Otani M."/>
            <person name="Fukuda T."/>
            <person name="Manabe T."/>
            <person name="Gomi K."/>
            <person name="Tabuchi M."/>
            <person name="Akimitsu K."/>
            <person name="Kataoka I."/>
        </authorList>
    </citation>
    <scope>NUCLEOTIDE SEQUENCE [LARGE SCALE GENOMIC DNA]</scope>
    <source>
        <strain evidence="5">cv. Fuchu</strain>
    </source>
</reference>
<keyword evidence="5" id="KW-1185">Reference proteome</keyword>
<name>A0A7J0GX23_9ERIC</name>
<keyword evidence="2" id="KW-0479">Metal-binding</keyword>
<comment type="caution">
    <text evidence="4">The sequence shown here is derived from an EMBL/GenBank/DDBJ whole genome shotgun (WGS) entry which is preliminary data.</text>
</comment>
<dbReference type="GO" id="GO:0046872">
    <property type="term" value="F:metal ion binding"/>
    <property type="evidence" value="ECO:0007669"/>
    <property type="project" value="UniProtKB-KW"/>
</dbReference>
<dbReference type="EMBL" id="BJWL01000024">
    <property type="protein sequence ID" value="GFZ15336.1"/>
    <property type="molecule type" value="Genomic_DNA"/>
</dbReference>
<dbReference type="Pfam" id="PF00403">
    <property type="entry name" value="HMA"/>
    <property type="match status" value="1"/>
</dbReference>
<gene>
    <name evidence="4" type="ORF">Acr_24g0015260</name>
</gene>
<dbReference type="PROSITE" id="PS50846">
    <property type="entry name" value="HMA_2"/>
    <property type="match status" value="1"/>
</dbReference>
<evidence type="ECO:0000256" key="2">
    <source>
        <dbReference type="ARBA" id="ARBA00022723"/>
    </source>
</evidence>
<dbReference type="GO" id="GO:0016020">
    <property type="term" value="C:membrane"/>
    <property type="evidence" value="ECO:0007669"/>
    <property type="project" value="UniProtKB-SubCell"/>
</dbReference>
<dbReference type="SUPFAM" id="SSF55008">
    <property type="entry name" value="HMA, heavy metal-associated domain"/>
    <property type="match status" value="1"/>
</dbReference>
<protein>
    <submittedName>
        <fullName evidence="4">Heavy metal transport/detoxification superfamily protein</fullName>
    </submittedName>
</protein>
<dbReference type="OrthoDB" id="689350at2759"/>
<dbReference type="InterPro" id="IPR036163">
    <property type="entry name" value="HMA_dom_sf"/>
</dbReference>
<proteinExistence type="predicted"/>
<accession>A0A7J0GX23</accession>
<organism evidence="4 5">
    <name type="scientific">Actinidia rufa</name>
    <dbReference type="NCBI Taxonomy" id="165716"/>
    <lineage>
        <taxon>Eukaryota</taxon>
        <taxon>Viridiplantae</taxon>
        <taxon>Streptophyta</taxon>
        <taxon>Embryophyta</taxon>
        <taxon>Tracheophyta</taxon>
        <taxon>Spermatophyta</taxon>
        <taxon>Magnoliopsida</taxon>
        <taxon>eudicotyledons</taxon>
        <taxon>Gunneridae</taxon>
        <taxon>Pentapetalae</taxon>
        <taxon>asterids</taxon>
        <taxon>Ericales</taxon>
        <taxon>Actinidiaceae</taxon>
        <taxon>Actinidia</taxon>
    </lineage>
</organism>